<proteinExistence type="predicted"/>
<sequence length="47" mass="5441">MGNHTGQWRSSTMAETASPENARILAFLAVFYREKIGREEREKERGE</sequence>
<dbReference type="Proteomes" id="UP000237000">
    <property type="component" value="Unassembled WGS sequence"/>
</dbReference>
<accession>A0A2P5AJT0</accession>
<organism evidence="1 2">
    <name type="scientific">Trema orientale</name>
    <name type="common">Charcoal tree</name>
    <name type="synonym">Celtis orientalis</name>
    <dbReference type="NCBI Taxonomy" id="63057"/>
    <lineage>
        <taxon>Eukaryota</taxon>
        <taxon>Viridiplantae</taxon>
        <taxon>Streptophyta</taxon>
        <taxon>Embryophyta</taxon>
        <taxon>Tracheophyta</taxon>
        <taxon>Spermatophyta</taxon>
        <taxon>Magnoliopsida</taxon>
        <taxon>eudicotyledons</taxon>
        <taxon>Gunneridae</taxon>
        <taxon>Pentapetalae</taxon>
        <taxon>rosids</taxon>
        <taxon>fabids</taxon>
        <taxon>Rosales</taxon>
        <taxon>Cannabaceae</taxon>
        <taxon>Trema</taxon>
    </lineage>
</organism>
<evidence type="ECO:0000313" key="2">
    <source>
        <dbReference type="Proteomes" id="UP000237000"/>
    </source>
</evidence>
<protein>
    <submittedName>
        <fullName evidence="1">Uncharacterized protein</fullName>
    </submittedName>
</protein>
<evidence type="ECO:0000313" key="1">
    <source>
        <dbReference type="EMBL" id="PON36808.1"/>
    </source>
</evidence>
<keyword evidence="2" id="KW-1185">Reference proteome</keyword>
<dbReference type="EMBL" id="JXTC01000813">
    <property type="protein sequence ID" value="PON36808.1"/>
    <property type="molecule type" value="Genomic_DNA"/>
</dbReference>
<dbReference type="AlphaFoldDB" id="A0A2P5AJT0"/>
<gene>
    <name evidence="1" type="ORF">TorRG33x02_348580</name>
</gene>
<reference evidence="2" key="1">
    <citation type="submission" date="2016-06" db="EMBL/GenBank/DDBJ databases">
        <title>Parallel loss of symbiosis genes in relatives of nitrogen-fixing non-legume Parasponia.</title>
        <authorList>
            <person name="Van Velzen R."/>
            <person name="Holmer R."/>
            <person name="Bu F."/>
            <person name="Rutten L."/>
            <person name="Van Zeijl A."/>
            <person name="Liu W."/>
            <person name="Santuari L."/>
            <person name="Cao Q."/>
            <person name="Sharma T."/>
            <person name="Shen D."/>
            <person name="Roswanjaya Y."/>
            <person name="Wardhani T."/>
            <person name="Kalhor M.S."/>
            <person name="Jansen J."/>
            <person name="Van den Hoogen J."/>
            <person name="Gungor B."/>
            <person name="Hartog M."/>
            <person name="Hontelez J."/>
            <person name="Verver J."/>
            <person name="Yang W.-C."/>
            <person name="Schijlen E."/>
            <person name="Repin R."/>
            <person name="Schilthuizen M."/>
            <person name="Schranz E."/>
            <person name="Heidstra R."/>
            <person name="Miyata K."/>
            <person name="Fedorova E."/>
            <person name="Kohlen W."/>
            <person name="Bisseling T."/>
            <person name="Smit S."/>
            <person name="Geurts R."/>
        </authorList>
    </citation>
    <scope>NUCLEOTIDE SEQUENCE [LARGE SCALE GENOMIC DNA]</scope>
    <source>
        <strain evidence="2">cv. RG33-2</strain>
    </source>
</reference>
<dbReference type="InParanoid" id="A0A2P5AJT0"/>
<comment type="caution">
    <text evidence="1">The sequence shown here is derived from an EMBL/GenBank/DDBJ whole genome shotgun (WGS) entry which is preliminary data.</text>
</comment>
<name>A0A2P5AJT0_TREOI</name>